<dbReference type="SMART" id="SM00468">
    <property type="entry name" value="PreSET"/>
    <property type="match status" value="1"/>
</dbReference>
<proteinExistence type="predicted"/>
<dbReference type="InterPro" id="IPR051516">
    <property type="entry name" value="SETDB_methyltransferase"/>
</dbReference>
<reference evidence="7" key="2">
    <citation type="submission" date="2021-09" db="EMBL/GenBank/DDBJ databases">
        <authorList>
            <person name="Jia N."/>
            <person name="Wang J."/>
            <person name="Shi W."/>
            <person name="Du L."/>
            <person name="Sun Y."/>
            <person name="Zhan W."/>
            <person name="Jiang J."/>
            <person name="Wang Q."/>
            <person name="Zhang B."/>
            <person name="Ji P."/>
            <person name="Sakyi L.B."/>
            <person name="Cui X."/>
            <person name="Yuan T."/>
            <person name="Jiang B."/>
            <person name="Yang W."/>
            <person name="Lam T.T.-Y."/>
            <person name="Chang Q."/>
            <person name="Ding S."/>
            <person name="Wang X."/>
            <person name="Zhu J."/>
            <person name="Ruan X."/>
            <person name="Zhao L."/>
            <person name="Wei J."/>
            <person name="Que T."/>
            <person name="Du C."/>
            <person name="Cheng J."/>
            <person name="Dai P."/>
            <person name="Han X."/>
            <person name="Huang E."/>
            <person name="Gao Y."/>
            <person name="Liu J."/>
            <person name="Shao H."/>
            <person name="Ye R."/>
            <person name="Li L."/>
            <person name="Wei W."/>
            <person name="Wang X."/>
            <person name="Wang C."/>
            <person name="Huo Q."/>
            <person name="Li W."/>
            <person name="Guo W."/>
            <person name="Chen H."/>
            <person name="Chen S."/>
            <person name="Zhou L."/>
            <person name="Zhou L."/>
            <person name="Ni X."/>
            <person name="Tian J."/>
            <person name="Zhou Y."/>
            <person name="Sheng Y."/>
            <person name="Liu T."/>
            <person name="Pan Y."/>
            <person name="Xia L."/>
            <person name="Li J."/>
            <person name="Zhao F."/>
            <person name="Cao W."/>
        </authorList>
    </citation>
    <scope>NUCLEOTIDE SEQUENCE</scope>
    <source>
        <strain evidence="7">Rsan-2018</strain>
        <tissue evidence="7">Larvae</tissue>
    </source>
</reference>
<keyword evidence="3" id="KW-0949">S-adenosyl-L-methionine</keyword>
<evidence type="ECO:0000256" key="3">
    <source>
        <dbReference type="ARBA" id="ARBA00022691"/>
    </source>
</evidence>
<evidence type="ECO:0000256" key="2">
    <source>
        <dbReference type="ARBA" id="ARBA00022603"/>
    </source>
</evidence>
<dbReference type="SUPFAM" id="SSF82199">
    <property type="entry name" value="SET domain"/>
    <property type="match status" value="1"/>
</dbReference>
<keyword evidence="8" id="KW-1185">Reference proteome</keyword>
<keyword evidence="4" id="KW-0539">Nucleus</keyword>
<keyword evidence="2" id="KW-0808">Transferase</keyword>
<accession>A0A9D4PAL5</accession>
<dbReference type="GO" id="GO:0070828">
    <property type="term" value="P:heterochromatin organization"/>
    <property type="evidence" value="ECO:0007669"/>
    <property type="project" value="TreeGrafter"/>
</dbReference>
<feature type="transmembrane region" description="Helical" evidence="5">
    <location>
        <begin position="23"/>
        <end position="44"/>
    </location>
</feature>
<evidence type="ECO:0000256" key="5">
    <source>
        <dbReference type="SAM" id="Phobius"/>
    </source>
</evidence>
<organism evidence="7 8">
    <name type="scientific">Rhipicephalus sanguineus</name>
    <name type="common">Brown dog tick</name>
    <name type="synonym">Ixodes sanguineus</name>
    <dbReference type="NCBI Taxonomy" id="34632"/>
    <lineage>
        <taxon>Eukaryota</taxon>
        <taxon>Metazoa</taxon>
        <taxon>Ecdysozoa</taxon>
        <taxon>Arthropoda</taxon>
        <taxon>Chelicerata</taxon>
        <taxon>Arachnida</taxon>
        <taxon>Acari</taxon>
        <taxon>Parasitiformes</taxon>
        <taxon>Ixodida</taxon>
        <taxon>Ixodoidea</taxon>
        <taxon>Ixodidae</taxon>
        <taxon>Rhipicephalinae</taxon>
        <taxon>Rhipicephalus</taxon>
        <taxon>Rhipicephalus</taxon>
    </lineage>
</organism>
<gene>
    <name evidence="7" type="ORF">HPB52_025638</name>
</gene>
<feature type="domain" description="Pre-SET" evidence="6">
    <location>
        <begin position="63"/>
        <end position="151"/>
    </location>
</feature>
<dbReference type="Gene3D" id="2.170.270.10">
    <property type="entry name" value="SET domain"/>
    <property type="match status" value="2"/>
</dbReference>
<sequence length="300" mass="32306">MAAIDWLKTDGTSRRCIRVRKEAILLATTAPPLVTIATVAVPLLRMAANDAMKGAMASPGPACTDISGGLERTPVSFLNEVDAEQLPYFEYTTRNVPGPGSDEQAFNEVFASCSCRPACSSQCPCVVRSKRARCAATIECSSLCTCGPACPIRDVRTACVADCKCSRPNKRVWRPDNGVHSSWQLRLLICRRSHQPRGSTPEVSKLACCESNYVMVLRENGVVTLVVDPSSVGGVGAISESLCVVPELALFAKRNISAGEELTYDYSGGCHRRHRDTQNVPVVPNGASGWLPMDKLVLGF</sequence>
<evidence type="ECO:0000256" key="4">
    <source>
        <dbReference type="ARBA" id="ARBA00023242"/>
    </source>
</evidence>
<comment type="caution">
    <text evidence="7">The sequence shown here is derived from an EMBL/GenBank/DDBJ whole genome shotgun (WGS) entry which is preliminary data.</text>
</comment>
<dbReference type="InterPro" id="IPR046341">
    <property type="entry name" value="SET_dom_sf"/>
</dbReference>
<dbReference type="InterPro" id="IPR007728">
    <property type="entry name" value="Pre-SET_dom"/>
</dbReference>
<dbReference type="GO" id="GO:0008270">
    <property type="term" value="F:zinc ion binding"/>
    <property type="evidence" value="ECO:0007669"/>
    <property type="project" value="InterPro"/>
</dbReference>
<evidence type="ECO:0000259" key="6">
    <source>
        <dbReference type="SMART" id="SM00468"/>
    </source>
</evidence>
<keyword evidence="5" id="KW-1133">Transmembrane helix</keyword>
<dbReference type="EMBL" id="JABSTV010002280">
    <property type="protein sequence ID" value="KAH7931491.1"/>
    <property type="molecule type" value="Genomic_DNA"/>
</dbReference>
<dbReference type="VEuPathDB" id="VectorBase:RSAN_056206"/>
<reference evidence="7" key="1">
    <citation type="journal article" date="2020" name="Cell">
        <title>Large-Scale Comparative Analyses of Tick Genomes Elucidate Their Genetic Diversity and Vector Capacities.</title>
        <authorList>
            <consortium name="Tick Genome and Microbiome Consortium (TIGMIC)"/>
            <person name="Jia N."/>
            <person name="Wang J."/>
            <person name="Shi W."/>
            <person name="Du L."/>
            <person name="Sun Y."/>
            <person name="Zhan W."/>
            <person name="Jiang J.F."/>
            <person name="Wang Q."/>
            <person name="Zhang B."/>
            <person name="Ji P."/>
            <person name="Bell-Sakyi L."/>
            <person name="Cui X.M."/>
            <person name="Yuan T.T."/>
            <person name="Jiang B.G."/>
            <person name="Yang W.F."/>
            <person name="Lam T.T."/>
            <person name="Chang Q.C."/>
            <person name="Ding S.J."/>
            <person name="Wang X.J."/>
            <person name="Zhu J.G."/>
            <person name="Ruan X.D."/>
            <person name="Zhao L."/>
            <person name="Wei J.T."/>
            <person name="Ye R.Z."/>
            <person name="Que T.C."/>
            <person name="Du C.H."/>
            <person name="Zhou Y.H."/>
            <person name="Cheng J.X."/>
            <person name="Dai P.F."/>
            <person name="Guo W.B."/>
            <person name="Han X.H."/>
            <person name="Huang E.J."/>
            <person name="Li L.F."/>
            <person name="Wei W."/>
            <person name="Gao Y.C."/>
            <person name="Liu J.Z."/>
            <person name="Shao H.Z."/>
            <person name="Wang X."/>
            <person name="Wang C.C."/>
            <person name="Yang T.C."/>
            <person name="Huo Q.B."/>
            <person name="Li W."/>
            <person name="Chen H.Y."/>
            <person name="Chen S.E."/>
            <person name="Zhou L.G."/>
            <person name="Ni X.B."/>
            <person name="Tian J.H."/>
            <person name="Sheng Y."/>
            <person name="Liu T."/>
            <person name="Pan Y.S."/>
            <person name="Xia L.Y."/>
            <person name="Li J."/>
            <person name="Zhao F."/>
            <person name="Cao W.C."/>
        </authorList>
    </citation>
    <scope>NUCLEOTIDE SEQUENCE</scope>
    <source>
        <strain evidence="7">Rsan-2018</strain>
    </source>
</reference>
<protein>
    <recommendedName>
        <fullName evidence="6">Pre-SET domain-containing protein</fullName>
    </recommendedName>
</protein>
<keyword evidence="2" id="KW-0489">Methyltransferase</keyword>
<dbReference type="PANTHER" id="PTHR46024">
    <property type="entry name" value="HISTONE-LYSINE N-METHYLTRANSFERASE EGGLESS"/>
    <property type="match status" value="1"/>
</dbReference>
<keyword evidence="5" id="KW-0472">Membrane</keyword>
<name>A0A9D4PAL5_RHISA</name>
<dbReference type="PANTHER" id="PTHR46024:SF1">
    <property type="entry name" value="HISTONE-LYSINE N-METHYLTRANSFERASE EGGLESS"/>
    <property type="match status" value="1"/>
</dbReference>
<evidence type="ECO:0000313" key="7">
    <source>
        <dbReference type="EMBL" id="KAH7931491.1"/>
    </source>
</evidence>
<comment type="subcellular location">
    <subcellularLocation>
        <location evidence="1">Nucleus</location>
    </subcellularLocation>
</comment>
<dbReference type="GO" id="GO:0032259">
    <property type="term" value="P:methylation"/>
    <property type="evidence" value="ECO:0007669"/>
    <property type="project" value="UniProtKB-KW"/>
</dbReference>
<dbReference type="AlphaFoldDB" id="A0A9D4PAL5"/>
<dbReference type="GO" id="GO:0010629">
    <property type="term" value="P:negative regulation of gene expression"/>
    <property type="evidence" value="ECO:0007669"/>
    <property type="project" value="TreeGrafter"/>
</dbReference>
<dbReference type="Proteomes" id="UP000821837">
    <property type="component" value="Unassembled WGS sequence"/>
</dbReference>
<dbReference type="GO" id="GO:0046974">
    <property type="term" value="F:histone H3K9 methyltransferase activity"/>
    <property type="evidence" value="ECO:0007669"/>
    <property type="project" value="TreeGrafter"/>
</dbReference>
<dbReference type="GO" id="GO:0005634">
    <property type="term" value="C:nucleus"/>
    <property type="evidence" value="ECO:0007669"/>
    <property type="project" value="UniProtKB-SubCell"/>
</dbReference>
<evidence type="ECO:0000313" key="8">
    <source>
        <dbReference type="Proteomes" id="UP000821837"/>
    </source>
</evidence>
<keyword evidence="5" id="KW-0812">Transmembrane</keyword>
<evidence type="ECO:0000256" key="1">
    <source>
        <dbReference type="ARBA" id="ARBA00004123"/>
    </source>
</evidence>